<protein>
    <submittedName>
        <fullName evidence="2">Uncharacterized protein</fullName>
    </submittedName>
</protein>
<accession>A0A1I7XDZ8</accession>
<keyword evidence="1" id="KW-1185">Reference proteome</keyword>
<evidence type="ECO:0000313" key="2">
    <source>
        <dbReference type="WBParaSite" id="Hba_15761"/>
    </source>
</evidence>
<dbReference type="WBParaSite" id="Hba_15761">
    <property type="protein sequence ID" value="Hba_15761"/>
    <property type="gene ID" value="Hba_15761"/>
</dbReference>
<reference evidence="2" key="1">
    <citation type="submission" date="2016-11" db="UniProtKB">
        <authorList>
            <consortium name="WormBaseParasite"/>
        </authorList>
    </citation>
    <scope>IDENTIFICATION</scope>
</reference>
<organism evidence="1 2">
    <name type="scientific">Heterorhabditis bacteriophora</name>
    <name type="common">Entomopathogenic nematode worm</name>
    <dbReference type="NCBI Taxonomy" id="37862"/>
    <lineage>
        <taxon>Eukaryota</taxon>
        <taxon>Metazoa</taxon>
        <taxon>Ecdysozoa</taxon>
        <taxon>Nematoda</taxon>
        <taxon>Chromadorea</taxon>
        <taxon>Rhabditida</taxon>
        <taxon>Rhabditina</taxon>
        <taxon>Rhabditomorpha</taxon>
        <taxon>Strongyloidea</taxon>
        <taxon>Heterorhabditidae</taxon>
        <taxon>Heterorhabditis</taxon>
    </lineage>
</organism>
<evidence type="ECO:0000313" key="1">
    <source>
        <dbReference type="Proteomes" id="UP000095283"/>
    </source>
</evidence>
<proteinExistence type="predicted"/>
<dbReference type="Proteomes" id="UP000095283">
    <property type="component" value="Unplaced"/>
</dbReference>
<sequence>MTAYVPGTVSFRPSQQRGHDITFYLLLNRSELAYEFAFRCINTAETIMTYCCCTFRALNDGAPLAFGKIPYVYILNGHFITHPEYPGNAYLYTPRSSARALAWREATDIANYLSFLSSAEKRAMVKQLTVRPSGSSDTLRRQLSYNRNYMKSAQPVQLIHIDRINLRYVTDNENLLLANGSMIVVGSNILWNAVFHTLDVKLFFGWTLHANLPRIRCWPVEANIVFAEVQNSHALPLFFALIKDSQRATYDLLYKYVIRFNLTI</sequence>
<dbReference type="AlphaFoldDB" id="A0A1I7XDZ8"/>
<name>A0A1I7XDZ8_HETBA</name>